<keyword evidence="3" id="KW-1185">Reference proteome</keyword>
<dbReference type="Pfam" id="PF04127">
    <property type="entry name" value="DFP"/>
    <property type="match status" value="1"/>
</dbReference>
<dbReference type="SUPFAM" id="SSF102645">
    <property type="entry name" value="CoaB-like"/>
    <property type="match status" value="1"/>
</dbReference>
<dbReference type="InterPro" id="IPR035929">
    <property type="entry name" value="CoaB-like_sf"/>
</dbReference>
<organism evidence="2 3">
    <name type="scientific">Velamenicoccus archaeovorus</name>
    <dbReference type="NCBI Taxonomy" id="1930593"/>
    <lineage>
        <taxon>Bacteria</taxon>
        <taxon>Pseudomonadati</taxon>
        <taxon>Candidatus Omnitrophota</taxon>
        <taxon>Candidatus Velamenicoccus</taxon>
    </lineage>
</organism>
<feature type="domain" description="DNA/pantothenate metabolism flavoprotein C-terminal" evidence="1">
    <location>
        <begin position="6"/>
        <end position="179"/>
    </location>
</feature>
<name>A0A410P4I9_VELA1</name>
<dbReference type="InterPro" id="IPR007085">
    <property type="entry name" value="DNA/pantothenate-metab_flavo_C"/>
</dbReference>
<protein>
    <submittedName>
        <fullName evidence="2">Phosphopantothenoylcysteine decarboxylase / Phosphopantothenoylcysteine synthetase</fullName>
    </submittedName>
</protein>
<dbReference type="AlphaFoldDB" id="A0A410P4I9"/>
<evidence type="ECO:0000313" key="2">
    <source>
        <dbReference type="EMBL" id="QAT17099.1"/>
    </source>
</evidence>
<proteinExistence type="predicted"/>
<dbReference type="OrthoDB" id="9802554at2"/>
<evidence type="ECO:0000259" key="1">
    <source>
        <dbReference type="Pfam" id="PF04127"/>
    </source>
</evidence>
<dbReference type="RefSeq" id="WP_128699743.1">
    <property type="nucleotide sequence ID" value="NZ_CP019384.1"/>
</dbReference>
<dbReference type="KEGG" id="vai:BU251_04800"/>
<accession>A0A410P4I9</accession>
<dbReference type="EMBL" id="CP019384">
    <property type="protein sequence ID" value="QAT17099.1"/>
    <property type="molecule type" value="Genomic_DNA"/>
</dbReference>
<sequence length="215" mass="23541">MKGHALAGKKILITAGPTWVPIDDVRVISNTSSGEMGTLLAKEAQACGMDVDVILGPVTYRDPLKGVRVERFKYFDELLRHVSATLARRQYDIILHAAAVSDYLLKPVPGKISSANPQLILRLTSAPKLIDVMRRLNPKAFLVMFKLEGKVTDAVLLKRSLEAMKKASADLVIANRFEGGHYRGFILGSKNILAKSASKQALAASLFKILKEKMA</sequence>
<dbReference type="Proteomes" id="UP000287243">
    <property type="component" value="Chromosome"/>
</dbReference>
<gene>
    <name evidence="2" type="ORF">BU251_04800</name>
</gene>
<dbReference type="Gene3D" id="3.40.50.10300">
    <property type="entry name" value="CoaB-like"/>
    <property type="match status" value="1"/>
</dbReference>
<evidence type="ECO:0000313" key="3">
    <source>
        <dbReference type="Proteomes" id="UP000287243"/>
    </source>
</evidence>
<dbReference type="GO" id="GO:0015937">
    <property type="term" value="P:coenzyme A biosynthetic process"/>
    <property type="evidence" value="ECO:0007669"/>
    <property type="project" value="UniProtKB-ARBA"/>
</dbReference>
<dbReference type="GO" id="GO:0003824">
    <property type="term" value="F:catalytic activity"/>
    <property type="evidence" value="ECO:0007669"/>
    <property type="project" value="UniProtKB-ARBA"/>
</dbReference>
<reference evidence="2 3" key="1">
    <citation type="submission" date="2017-01" db="EMBL/GenBank/DDBJ databases">
        <title>First insights into the biology of 'candidatus Vampirococcus archaeovorus'.</title>
        <authorList>
            <person name="Kizina J."/>
            <person name="Jordan S."/>
            <person name="Stueber K."/>
            <person name="Reinhardt R."/>
            <person name="Harder J."/>
        </authorList>
    </citation>
    <scope>NUCLEOTIDE SEQUENCE [LARGE SCALE GENOMIC DNA]</scope>
    <source>
        <strain evidence="2 3">LiM</strain>
    </source>
</reference>